<organism evidence="1 2">
    <name type="scientific">Capsulimonas corticalis</name>
    <dbReference type="NCBI Taxonomy" id="2219043"/>
    <lineage>
        <taxon>Bacteria</taxon>
        <taxon>Bacillati</taxon>
        <taxon>Armatimonadota</taxon>
        <taxon>Armatimonadia</taxon>
        <taxon>Capsulimonadales</taxon>
        <taxon>Capsulimonadaceae</taxon>
        <taxon>Capsulimonas</taxon>
    </lineage>
</organism>
<proteinExistence type="predicted"/>
<sequence length="130" mass="14728">MSAQQRRFDAWRQEYNEIRPHEGIAMATPASLFTVSPRCYPSRPPELEYPGGMKVMRVRPNGCIRWKGNELYLGEVLCGEPVGIDHYAAQYQAIYVGQLPIALIIEETGILASRTKTHDQLRLLRVPASD</sequence>
<reference evidence="1 2" key="1">
    <citation type="journal article" date="2019" name="Int. J. Syst. Evol. Microbiol.">
        <title>Capsulimonas corticalis gen. nov., sp. nov., an aerobic capsulated bacterium, of a novel bacterial order, Capsulimonadales ord. nov., of the class Armatimonadia of the phylum Armatimonadetes.</title>
        <authorList>
            <person name="Li J."/>
            <person name="Kudo C."/>
            <person name="Tonouchi A."/>
        </authorList>
    </citation>
    <scope>NUCLEOTIDE SEQUENCE [LARGE SCALE GENOMIC DNA]</scope>
    <source>
        <strain evidence="1 2">AX-7</strain>
    </source>
</reference>
<dbReference type="AlphaFoldDB" id="A0A402D719"/>
<keyword evidence="2" id="KW-1185">Reference proteome</keyword>
<gene>
    <name evidence="1" type="ORF">CCAX7_17950</name>
</gene>
<dbReference type="EMBL" id="AP025739">
    <property type="protein sequence ID" value="BDI29744.1"/>
    <property type="molecule type" value="Genomic_DNA"/>
</dbReference>
<dbReference type="KEGG" id="ccot:CCAX7_17950"/>
<evidence type="ECO:0000313" key="2">
    <source>
        <dbReference type="Proteomes" id="UP000287394"/>
    </source>
</evidence>
<dbReference type="Proteomes" id="UP000287394">
    <property type="component" value="Chromosome"/>
</dbReference>
<name>A0A402D719_9BACT</name>
<accession>A0A402D719</accession>
<protein>
    <submittedName>
        <fullName evidence="1">Uncharacterized protein</fullName>
    </submittedName>
</protein>
<evidence type="ECO:0000313" key="1">
    <source>
        <dbReference type="EMBL" id="BDI29744.1"/>
    </source>
</evidence>